<proteinExistence type="predicted"/>
<accession>A0A2P2Q4D7</accession>
<name>A0A2P2Q4D7_RHIMU</name>
<dbReference type="AlphaFoldDB" id="A0A2P2Q4D7"/>
<protein>
    <submittedName>
        <fullName evidence="1">Uncharacterized protein</fullName>
    </submittedName>
</protein>
<dbReference type="EMBL" id="GGEC01081363">
    <property type="protein sequence ID" value="MBX61847.1"/>
    <property type="molecule type" value="Transcribed_RNA"/>
</dbReference>
<organism evidence="1">
    <name type="scientific">Rhizophora mucronata</name>
    <name type="common">Asiatic mangrove</name>
    <dbReference type="NCBI Taxonomy" id="61149"/>
    <lineage>
        <taxon>Eukaryota</taxon>
        <taxon>Viridiplantae</taxon>
        <taxon>Streptophyta</taxon>
        <taxon>Embryophyta</taxon>
        <taxon>Tracheophyta</taxon>
        <taxon>Spermatophyta</taxon>
        <taxon>Magnoliopsida</taxon>
        <taxon>eudicotyledons</taxon>
        <taxon>Gunneridae</taxon>
        <taxon>Pentapetalae</taxon>
        <taxon>rosids</taxon>
        <taxon>fabids</taxon>
        <taxon>Malpighiales</taxon>
        <taxon>Rhizophoraceae</taxon>
        <taxon>Rhizophora</taxon>
    </lineage>
</organism>
<evidence type="ECO:0000313" key="1">
    <source>
        <dbReference type="EMBL" id="MBX61847.1"/>
    </source>
</evidence>
<sequence>MIHMSVNKSSRHKAKLTQEYSATSTFRELDINFNILMTSEFPLKRTPHPGF</sequence>
<reference evidence="1" key="1">
    <citation type="submission" date="2018-02" db="EMBL/GenBank/DDBJ databases">
        <title>Rhizophora mucronata_Transcriptome.</title>
        <authorList>
            <person name="Meera S.P."/>
            <person name="Sreeshan A."/>
            <person name="Augustine A."/>
        </authorList>
    </citation>
    <scope>NUCLEOTIDE SEQUENCE</scope>
    <source>
        <tissue evidence="1">Leaf</tissue>
    </source>
</reference>